<dbReference type="PANTHER" id="PTHR30510:SF2">
    <property type="entry name" value="UPF0229 PROTEIN YEAH"/>
    <property type="match status" value="1"/>
</dbReference>
<feature type="region of interest" description="Disordered" evidence="2">
    <location>
        <begin position="69"/>
        <end position="109"/>
    </location>
</feature>
<keyword evidence="4" id="KW-1185">Reference proteome</keyword>
<dbReference type="EMBL" id="JABAIL010000002">
    <property type="protein sequence ID" value="NLR91004.1"/>
    <property type="molecule type" value="Genomic_DNA"/>
</dbReference>
<comment type="similarity">
    <text evidence="1">Belongs to the UPF0229 family.</text>
</comment>
<dbReference type="InterPro" id="IPR006698">
    <property type="entry name" value="UPF0229"/>
</dbReference>
<feature type="region of interest" description="Disordered" evidence="2">
    <location>
        <begin position="1"/>
        <end position="23"/>
    </location>
</feature>
<dbReference type="PANTHER" id="PTHR30510">
    <property type="entry name" value="UPF0229 PROTEIN YEAH"/>
    <property type="match status" value="1"/>
</dbReference>
<comment type="caution">
    <text evidence="3">The sequence shown here is derived from an EMBL/GenBank/DDBJ whole genome shotgun (WGS) entry which is preliminary data.</text>
</comment>
<proteinExistence type="inferred from homology"/>
<dbReference type="HAMAP" id="MF_01232">
    <property type="entry name" value="UPF0229"/>
    <property type="match status" value="1"/>
</dbReference>
<dbReference type="Pfam" id="PF04285">
    <property type="entry name" value="DUF444"/>
    <property type="match status" value="2"/>
</dbReference>
<dbReference type="AlphaFoldDB" id="A0A7X8SIU2"/>
<gene>
    <name evidence="3" type="ORF">HGP29_07285</name>
</gene>
<evidence type="ECO:0000256" key="1">
    <source>
        <dbReference type="HAMAP-Rule" id="MF_01232"/>
    </source>
</evidence>
<evidence type="ECO:0000313" key="4">
    <source>
        <dbReference type="Proteomes" id="UP000585050"/>
    </source>
</evidence>
<sequence length="394" mass="45466">MAIFKEFSKQKRDRSAADRQRHKELVKEKIKKGIADVIAEESIIGQDKDKKIKVPIKGIKEYRFVFGSNKGKGAAQGTGKEQKGQVIQDQNAQQQKGKGKGEAGSDPGEDIYETEITLEEAIQFMFEDLELPDMDQKKYFQTDTEVMRKLLGYQKKGIRARLSKRKTMMNRIKRMKAKGIDSKALYESKDSSFPFHNDDLVYRRLQVDTEEHSNAVVLCLMDTSGSMDQAKKYLARSFYFMLYTFLQTRYENTEIIFIAHHTEAKEVTEDEFFHKGESGGTIISSAYNKALEIIEERYNPLLWNIYAFHCSDGDNFSSDNKKAIESAVKLSNVCNLFGYGEIKPDVGYSWSSMIDEYKKIEEDNFICLRMRTKEAVWPALQKFLRKDKSNTLMD</sequence>
<name>A0A7X8SIU2_9BACT</name>
<protein>
    <recommendedName>
        <fullName evidence="1">UPF0229 protein HGP29_07285</fullName>
    </recommendedName>
</protein>
<accession>A0A7X8SIU2</accession>
<dbReference type="Proteomes" id="UP000585050">
    <property type="component" value="Unassembled WGS sequence"/>
</dbReference>
<evidence type="ECO:0000256" key="2">
    <source>
        <dbReference type="SAM" id="MobiDB-lite"/>
    </source>
</evidence>
<dbReference type="SUPFAM" id="SSF53300">
    <property type="entry name" value="vWA-like"/>
    <property type="match status" value="1"/>
</dbReference>
<reference evidence="3 4" key="1">
    <citation type="submission" date="2020-04" db="EMBL/GenBank/DDBJ databases">
        <title>Flammeovirga sp. SR4, a novel species isolated from seawater.</title>
        <authorList>
            <person name="Wang X."/>
        </authorList>
    </citation>
    <scope>NUCLEOTIDE SEQUENCE [LARGE SCALE GENOMIC DNA]</scope>
    <source>
        <strain evidence="3 4">SR4</strain>
    </source>
</reference>
<dbReference type="InterPro" id="IPR036465">
    <property type="entry name" value="vWFA_dom_sf"/>
</dbReference>
<dbReference type="RefSeq" id="WP_168881710.1">
    <property type="nucleotide sequence ID" value="NZ_JABAIL010000002.1"/>
</dbReference>
<organism evidence="3 4">
    <name type="scientific">Flammeovirga agarivorans</name>
    <dbReference type="NCBI Taxonomy" id="2726742"/>
    <lineage>
        <taxon>Bacteria</taxon>
        <taxon>Pseudomonadati</taxon>
        <taxon>Bacteroidota</taxon>
        <taxon>Cytophagia</taxon>
        <taxon>Cytophagales</taxon>
        <taxon>Flammeovirgaceae</taxon>
        <taxon>Flammeovirga</taxon>
    </lineage>
</organism>
<evidence type="ECO:0000313" key="3">
    <source>
        <dbReference type="EMBL" id="NLR91004.1"/>
    </source>
</evidence>